<accession>A0A6P2Y665</accession>
<evidence type="ECO:0000313" key="2">
    <source>
        <dbReference type="EMBL" id="VWD17224.1"/>
    </source>
</evidence>
<dbReference type="AlphaFoldDB" id="A0A6P2Y665"/>
<dbReference type="InterPro" id="IPR009826">
    <property type="entry name" value="DNA_circ_N"/>
</dbReference>
<proteinExistence type="predicted"/>
<protein>
    <submittedName>
        <fullName evidence="2">Multidrug DMT transporter</fullName>
    </submittedName>
</protein>
<sequence length="477" mass="49739">MSLSNLVSLAGSIGGVAAAASDLASILTGPLAGSWWGSLRQASYGGVPFAVVASNTRFGSRNVEHEYPFRDDAWIEDIGKLPRRFEIVGFLVENSRVYGGGPVIGQRDRLIDKCESGAQTLVHPTFGRIDNVACLASEAGESMEHGRVIMVRFVFQKQGARAYPNQTVDTKSALQDVAATLGVSAIADFVTKIATEVQKGAAIVQTAVNTAISWYQVAQNDINDVRRVFNAVSTMTGNFGRFFGGGNAGFASSNSSAPVGTTATQLLANNAIARQAVQIAQNALTTAAANPTDGSGLGTAVQSYVSAVLAAATDPTDGVRILLNLATYAPSSNFGTSPIGSAMQVMQAAMSALLRQTALAGVAQAVASWQPASFNDAQAMMQKVTTQVDAEIAAAADAASDGAYSALRELRNVIVQDLQTRGGGLPALASFEFNGNLPALVLAHRIYGDATRADQLVQQVDPVNPLFMPASFDALKS</sequence>
<dbReference type="EMBL" id="CABVQT010000006">
    <property type="protein sequence ID" value="VWD17224.1"/>
    <property type="molecule type" value="Genomic_DNA"/>
</dbReference>
<dbReference type="Proteomes" id="UP000494182">
    <property type="component" value="Unassembled WGS sequence"/>
</dbReference>
<organism evidence="2 3">
    <name type="scientific">Burkholderia contaminans</name>
    <dbReference type="NCBI Taxonomy" id="488447"/>
    <lineage>
        <taxon>Bacteria</taxon>
        <taxon>Pseudomonadati</taxon>
        <taxon>Pseudomonadota</taxon>
        <taxon>Betaproteobacteria</taxon>
        <taxon>Burkholderiales</taxon>
        <taxon>Burkholderiaceae</taxon>
        <taxon>Burkholderia</taxon>
        <taxon>Burkholderia cepacia complex</taxon>
    </lineage>
</organism>
<name>A0A6P2Y665_9BURK</name>
<feature type="domain" description="DNA circulation N-terminal" evidence="1">
    <location>
        <begin position="39"/>
        <end position="130"/>
    </location>
</feature>
<gene>
    <name evidence="2" type="ORF">BCO71171_02936</name>
</gene>
<dbReference type="RefSeq" id="WP_174973506.1">
    <property type="nucleotide sequence ID" value="NZ_CABVQT010000006.1"/>
</dbReference>
<reference evidence="2 3" key="1">
    <citation type="submission" date="2019-09" db="EMBL/GenBank/DDBJ databases">
        <authorList>
            <person name="Depoorter E."/>
        </authorList>
    </citation>
    <scope>NUCLEOTIDE SEQUENCE [LARGE SCALE GENOMIC DNA]</scope>
    <source>
        <strain evidence="2">R-71171</strain>
    </source>
</reference>
<evidence type="ECO:0000313" key="3">
    <source>
        <dbReference type="Proteomes" id="UP000494182"/>
    </source>
</evidence>
<evidence type="ECO:0000259" key="1">
    <source>
        <dbReference type="Pfam" id="PF07157"/>
    </source>
</evidence>
<dbReference type="Pfam" id="PF07157">
    <property type="entry name" value="DNA_circ_N"/>
    <property type="match status" value="1"/>
</dbReference>